<organism evidence="2 3">
    <name type="scientific">Tetragonisca angustula</name>
    <dbReference type="NCBI Taxonomy" id="166442"/>
    <lineage>
        <taxon>Eukaryota</taxon>
        <taxon>Metazoa</taxon>
        <taxon>Ecdysozoa</taxon>
        <taxon>Arthropoda</taxon>
        <taxon>Hexapoda</taxon>
        <taxon>Insecta</taxon>
        <taxon>Pterygota</taxon>
        <taxon>Neoptera</taxon>
        <taxon>Endopterygota</taxon>
        <taxon>Hymenoptera</taxon>
        <taxon>Apocrita</taxon>
        <taxon>Aculeata</taxon>
        <taxon>Apoidea</taxon>
        <taxon>Anthophila</taxon>
        <taxon>Apidae</taxon>
        <taxon>Tetragonisca</taxon>
    </lineage>
</organism>
<dbReference type="AlphaFoldDB" id="A0AAW1ABL2"/>
<comment type="caution">
    <text evidence="2">The sequence shown here is derived from an EMBL/GenBank/DDBJ whole genome shotgun (WGS) entry which is preliminary data.</text>
</comment>
<sequence>MVEMVEEQQHGAGGGREEEEGKRGNTRIVMHNGALARSRRSDGLSRGPVGNSTDRYFINEQIQHQVESNIRNRSTLRGS</sequence>
<name>A0AAW1ABL2_9HYME</name>
<evidence type="ECO:0000313" key="2">
    <source>
        <dbReference type="EMBL" id="KAK9307202.1"/>
    </source>
</evidence>
<dbReference type="EMBL" id="JAWNGG020000032">
    <property type="protein sequence ID" value="KAK9307202.1"/>
    <property type="molecule type" value="Genomic_DNA"/>
</dbReference>
<gene>
    <name evidence="2" type="ORF">QLX08_002379</name>
</gene>
<reference evidence="2 3" key="1">
    <citation type="submission" date="2024-05" db="EMBL/GenBank/DDBJ databases">
        <title>The nuclear and mitochondrial genome assemblies of Tetragonisca angustula (Apidae: Meliponini), a tiny yet remarkable pollinator in the Neotropics.</title>
        <authorList>
            <person name="Ferrari R."/>
            <person name="Ricardo P.C."/>
            <person name="Dias F.C."/>
            <person name="Araujo N.S."/>
            <person name="Soares D.O."/>
            <person name="Zhou Q.-S."/>
            <person name="Zhu C.-D."/>
            <person name="Coutinho L."/>
            <person name="Airas M.C."/>
            <person name="Batista T.M."/>
        </authorList>
    </citation>
    <scope>NUCLEOTIDE SEQUENCE [LARGE SCALE GENOMIC DNA]</scope>
    <source>
        <strain evidence="2">ASF017062</strain>
        <tissue evidence="2">Abdomen</tissue>
    </source>
</reference>
<keyword evidence="3" id="KW-1185">Reference proteome</keyword>
<accession>A0AAW1ABL2</accession>
<evidence type="ECO:0000256" key="1">
    <source>
        <dbReference type="SAM" id="MobiDB-lite"/>
    </source>
</evidence>
<dbReference type="Proteomes" id="UP001432146">
    <property type="component" value="Unassembled WGS sequence"/>
</dbReference>
<evidence type="ECO:0000313" key="3">
    <source>
        <dbReference type="Proteomes" id="UP001432146"/>
    </source>
</evidence>
<protein>
    <submittedName>
        <fullName evidence="2">Uncharacterized protein</fullName>
    </submittedName>
</protein>
<proteinExistence type="predicted"/>
<feature type="region of interest" description="Disordered" evidence="1">
    <location>
        <begin position="1"/>
        <end position="52"/>
    </location>
</feature>